<gene>
    <name evidence="3" type="ORF">BCR38DRAFT_485945</name>
</gene>
<keyword evidence="4" id="KW-1185">Reference proteome</keyword>
<dbReference type="AlphaFoldDB" id="A0A1Y2DVG4"/>
<name>A0A1Y2DVG4_9PEZI</name>
<evidence type="ECO:0000313" key="4">
    <source>
        <dbReference type="Proteomes" id="UP000193689"/>
    </source>
</evidence>
<dbReference type="Proteomes" id="UP000193689">
    <property type="component" value="Unassembled WGS sequence"/>
</dbReference>
<dbReference type="GeneID" id="63780173"/>
<feature type="compositionally biased region" description="Basic residues" evidence="1">
    <location>
        <begin position="209"/>
        <end position="218"/>
    </location>
</feature>
<accession>A0A1Y2DVG4</accession>
<feature type="compositionally biased region" description="Basic and acidic residues" evidence="1">
    <location>
        <begin position="219"/>
        <end position="230"/>
    </location>
</feature>
<evidence type="ECO:0000256" key="1">
    <source>
        <dbReference type="SAM" id="MobiDB-lite"/>
    </source>
</evidence>
<organism evidence="3 4">
    <name type="scientific">Pseudomassariella vexata</name>
    <dbReference type="NCBI Taxonomy" id="1141098"/>
    <lineage>
        <taxon>Eukaryota</taxon>
        <taxon>Fungi</taxon>
        <taxon>Dikarya</taxon>
        <taxon>Ascomycota</taxon>
        <taxon>Pezizomycotina</taxon>
        <taxon>Sordariomycetes</taxon>
        <taxon>Xylariomycetidae</taxon>
        <taxon>Amphisphaeriales</taxon>
        <taxon>Pseudomassariaceae</taxon>
        <taxon>Pseudomassariella</taxon>
    </lineage>
</organism>
<evidence type="ECO:0000256" key="2">
    <source>
        <dbReference type="SAM" id="Phobius"/>
    </source>
</evidence>
<keyword evidence="2" id="KW-1133">Transmembrane helix</keyword>
<keyword evidence="2" id="KW-0812">Transmembrane</keyword>
<protein>
    <submittedName>
        <fullName evidence="3">Uncharacterized protein</fullName>
    </submittedName>
</protein>
<keyword evidence="2" id="KW-0472">Membrane</keyword>
<sequence>MAPLISPRSLARDLLLDLATHSPFHSATRQSTPTRPPTTLTLRSVASRLIIPRLATDVTTVPEGYGRTRNGPDAGTVVGIVLGSVAGFLLVLWLIYTLVNLGNPKVTVETASVGTASVVTRKSRHKKRKSHHSHSHSHGSPVRRETVEVRRERIVVDPPPPPRPDRIVVEETTRSRSRAPPPPPTPPPPMSESDDEVVVIEENSPPRRRESRHKRRSAERRSGGAYRDVDPYLYAGGDAPMRDVSRRRSESRRR</sequence>
<dbReference type="OrthoDB" id="5423884at2759"/>
<proteinExistence type="predicted"/>
<feature type="transmembrane region" description="Helical" evidence="2">
    <location>
        <begin position="77"/>
        <end position="96"/>
    </location>
</feature>
<reference evidence="3 4" key="1">
    <citation type="submission" date="2016-07" db="EMBL/GenBank/DDBJ databases">
        <title>Pervasive Adenine N6-methylation of Active Genes in Fungi.</title>
        <authorList>
            <consortium name="DOE Joint Genome Institute"/>
            <person name="Mondo S.J."/>
            <person name="Dannebaum R.O."/>
            <person name="Kuo R.C."/>
            <person name="Labutti K."/>
            <person name="Haridas S."/>
            <person name="Kuo A."/>
            <person name="Salamov A."/>
            <person name="Ahrendt S.R."/>
            <person name="Lipzen A."/>
            <person name="Sullivan W."/>
            <person name="Andreopoulos W.B."/>
            <person name="Clum A."/>
            <person name="Lindquist E."/>
            <person name="Daum C."/>
            <person name="Ramamoorthy G.K."/>
            <person name="Gryganskyi A."/>
            <person name="Culley D."/>
            <person name="Magnuson J.K."/>
            <person name="James T.Y."/>
            <person name="O'Malley M.A."/>
            <person name="Stajich J.E."/>
            <person name="Spatafora J.W."/>
            <person name="Visel A."/>
            <person name="Grigoriev I.V."/>
        </authorList>
    </citation>
    <scope>NUCLEOTIDE SEQUENCE [LARGE SCALE GENOMIC DNA]</scope>
    <source>
        <strain evidence="3 4">CBS 129021</strain>
    </source>
</reference>
<feature type="compositionally biased region" description="Basic and acidic residues" evidence="1">
    <location>
        <begin position="163"/>
        <end position="174"/>
    </location>
</feature>
<feature type="compositionally biased region" description="Basic residues" evidence="1">
    <location>
        <begin position="121"/>
        <end position="137"/>
    </location>
</feature>
<feature type="compositionally biased region" description="Basic and acidic residues" evidence="1">
    <location>
        <begin position="142"/>
        <end position="155"/>
    </location>
</feature>
<feature type="compositionally biased region" description="Pro residues" evidence="1">
    <location>
        <begin position="179"/>
        <end position="190"/>
    </location>
</feature>
<dbReference type="EMBL" id="MCFJ01000008">
    <property type="protein sequence ID" value="ORY63179.1"/>
    <property type="molecule type" value="Genomic_DNA"/>
</dbReference>
<dbReference type="InParanoid" id="A0A1Y2DVG4"/>
<feature type="region of interest" description="Disordered" evidence="1">
    <location>
        <begin position="114"/>
        <end position="254"/>
    </location>
</feature>
<comment type="caution">
    <text evidence="3">The sequence shown here is derived from an EMBL/GenBank/DDBJ whole genome shotgun (WGS) entry which is preliminary data.</text>
</comment>
<dbReference type="RefSeq" id="XP_040714836.1">
    <property type="nucleotide sequence ID" value="XM_040863961.1"/>
</dbReference>
<evidence type="ECO:0000313" key="3">
    <source>
        <dbReference type="EMBL" id="ORY63179.1"/>
    </source>
</evidence>